<dbReference type="Pfam" id="PF00072">
    <property type="entry name" value="Response_reg"/>
    <property type="match status" value="1"/>
</dbReference>
<evidence type="ECO:0000256" key="1">
    <source>
        <dbReference type="ARBA" id="ARBA00004496"/>
    </source>
</evidence>
<proteinExistence type="predicted"/>
<dbReference type="Gene3D" id="6.10.250.690">
    <property type="match status" value="1"/>
</dbReference>
<dbReference type="SUPFAM" id="SSF46894">
    <property type="entry name" value="C-terminal effector domain of the bipartite response regulators"/>
    <property type="match status" value="1"/>
</dbReference>
<evidence type="ECO:0000256" key="4">
    <source>
        <dbReference type="ARBA" id="ARBA00023015"/>
    </source>
</evidence>
<reference evidence="11 12" key="1">
    <citation type="submission" date="2021-01" db="EMBL/GenBank/DDBJ databases">
        <title>Genomic Encyclopedia of Type Strains, Phase IV (KMG-IV): sequencing the most valuable type-strain genomes for metagenomic binning, comparative biology and taxonomic classification.</title>
        <authorList>
            <person name="Goeker M."/>
        </authorList>
    </citation>
    <scope>NUCLEOTIDE SEQUENCE [LARGE SCALE GENOMIC DNA]</scope>
    <source>
        <strain evidence="11 12">DSM 105453</strain>
    </source>
</reference>
<evidence type="ECO:0000256" key="5">
    <source>
        <dbReference type="ARBA" id="ARBA00023125"/>
    </source>
</evidence>
<keyword evidence="4" id="KW-0805">Transcription regulation</keyword>
<dbReference type="GO" id="GO:0003677">
    <property type="term" value="F:DNA binding"/>
    <property type="evidence" value="ECO:0007669"/>
    <property type="project" value="UniProtKB-KW"/>
</dbReference>
<keyword evidence="5 8" id="KW-0238">DNA-binding</keyword>
<evidence type="ECO:0000256" key="2">
    <source>
        <dbReference type="ARBA" id="ARBA00022553"/>
    </source>
</evidence>
<dbReference type="SMART" id="SM00862">
    <property type="entry name" value="Trans_reg_C"/>
    <property type="match status" value="1"/>
</dbReference>
<name>A0ABS2R2L2_9BACI</name>
<evidence type="ECO:0000256" key="8">
    <source>
        <dbReference type="PROSITE-ProRule" id="PRU01091"/>
    </source>
</evidence>
<dbReference type="SUPFAM" id="SSF52172">
    <property type="entry name" value="CheY-like"/>
    <property type="match status" value="1"/>
</dbReference>
<dbReference type="InterPro" id="IPR001789">
    <property type="entry name" value="Sig_transdc_resp-reg_receiver"/>
</dbReference>
<dbReference type="EMBL" id="JAFBFH010000004">
    <property type="protein sequence ID" value="MBM7713890.1"/>
    <property type="molecule type" value="Genomic_DNA"/>
</dbReference>
<dbReference type="PROSITE" id="PS51755">
    <property type="entry name" value="OMPR_PHOB"/>
    <property type="match status" value="1"/>
</dbReference>
<dbReference type="Pfam" id="PF00486">
    <property type="entry name" value="Trans_reg_C"/>
    <property type="match status" value="1"/>
</dbReference>
<evidence type="ECO:0000313" key="12">
    <source>
        <dbReference type="Proteomes" id="UP000823485"/>
    </source>
</evidence>
<dbReference type="PANTHER" id="PTHR48111:SF26">
    <property type="entry name" value="STAGE 0 SPORULATION PROTEIN A HOMOLOG"/>
    <property type="match status" value="1"/>
</dbReference>
<evidence type="ECO:0000259" key="9">
    <source>
        <dbReference type="PROSITE" id="PS50110"/>
    </source>
</evidence>
<dbReference type="PROSITE" id="PS50110">
    <property type="entry name" value="RESPONSE_REGULATORY"/>
    <property type="match status" value="1"/>
</dbReference>
<protein>
    <submittedName>
        <fullName evidence="11">DNA-binding response OmpR family regulator</fullName>
    </submittedName>
</protein>
<comment type="subcellular location">
    <subcellularLocation>
        <location evidence="1">Cytoplasm</location>
    </subcellularLocation>
</comment>
<evidence type="ECO:0000259" key="10">
    <source>
        <dbReference type="PROSITE" id="PS51755"/>
    </source>
</evidence>
<gene>
    <name evidence="11" type="ORF">JOC94_000860</name>
</gene>
<dbReference type="CDD" id="cd17574">
    <property type="entry name" value="REC_OmpR"/>
    <property type="match status" value="1"/>
</dbReference>
<feature type="DNA-binding region" description="OmpR/PhoB-type" evidence="8">
    <location>
        <begin position="131"/>
        <end position="230"/>
    </location>
</feature>
<dbReference type="InterPro" id="IPR016032">
    <property type="entry name" value="Sig_transdc_resp-reg_C-effctor"/>
</dbReference>
<dbReference type="Gene3D" id="1.10.10.10">
    <property type="entry name" value="Winged helix-like DNA-binding domain superfamily/Winged helix DNA-binding domain"/>
    <property type="match status" value="1"/>
</dbReference>
<evidence type="ECO:0000256" key="3">
    <source>
        <dbReference type="ARBA" id="ARBA00023012"/>
    </source>
</evidence>
<keyword evidence="2 7" id="KW-0597">Phosphoprotein</keyword>
<dbReference type="InterPro" id="IPR001867">
    <property type="entry name" value="OmpR/PhoB-type_DNA-bd"/>
</dbReference>
<keyword evidence="3" id="KW-0902">Two-component regulatory system</keyword>
<evidence type="ECO:0000256" key="7">
    <source>
        <dbReference type="PROSITE-ProRule" id="PRU00169"/>
    </source>
</evidence>
<accession>A0ABS2R2L2</accession>
<keyword evidence="6" id="KW-0804">Transcription</keyword>
<evidence type="ECO:0000256" key="6">
    <source>
        <dbReference type="ARBA" id="ARBA00023163"/>
    </source>
</evidence>
<keyword evidence="12" id="KW-1185">Reference proteome</keyword>
<feature type="domain" description="OmpR/PhoB-type" evidence="10">
    <location>
        <begin position="131"/>
        <end position="230"/>
    </location>
</feature>
<dbReference type="InterPro" id="IPR039420">
    <property type="entry name" value="WalR-like"/>
</dbReference>
<sequence>MLSRILVIEDELSIAELERDYLELNGYEVDIATNGREGLKLFKEKSYRLVLLDVMLPDSDGYEICKQMRDISDIPIIMVTAKNEDIDMIRGLGRGADDYIEKPFNPNKLIARVKAHIARYDRLVSRDQKALDEIKIRDLLIQPATRKVYVHDQEKILTAKEFDLLVFLASSPNQVFSKEHLLEQVWGFDFYGDITTVTVHIRRLREKMEENPSQPEYIETVWGVGYRLKR</sequence>
<dbReference type="InterPro" id="IPR036388">
    <property type="entry name" value="WH-like_DNA-bd_sf"/>
</dbReference>
<dbReference type="InterPro" id="IPR011006">
    <property type="entry name" value="CheY-like_superfamily"/>
</dbReference>
<dbReference type="Gene3D" id="3.40.50.2300">
    <property type="match status" value="1"/>
</dbReference>
<dbReference type="PANTHER" id="PTHR48111">
    <property type="entry name" value="REGULATOR OF RPOS"/>
    <property type="match status" value="1"/>
</dbReference>
<comment type="caution">
    <text evidence="11">The sequence shown here is derived from an EMBL/GenBank/DDBJ whole genome shotgun (WGS) entry which is preliminary data.</text>
</comment>
<dbReference type="CDD" id="cd00383">
    <property type="entry name" value="trans_reg_C"/>
    <property type="match status" value="1"/>
</dbReference>
<feature type="modified residue" description="4-aspartylphosphate" evidence="7">
    <location>
        <position position="53"/>
    </location>
</feature>
<dbReference type="SMART" id="SM00448">
    <property type="entry name" value="REC"/>
    <property type="match status" value="1"/>
</dbReference>
<organism evidence="11 12">
    <name type="scientific">Siminovitchia thermophila</name>
    <dbReference type="NCBI Taxonomy" id="1245522"/>
    <lineage>
        <taxon>Bacteria</taxon>
        <taxon>Bacillati</taxon>
        <taxon>Bacillota</taxon>
        <taxon>Bacilli</taxon>
        <taxon>Bacillales</taxon>
        <taxon>Bacillaceae</taxon>
        <taxon>Siminovitchia</taxon>
    </lineage>
</organism>
<feature type="domain" description="Response regulatory" evidence="9">
    <location>
        <begin position="4"/>
        <end position="117"/>
    </location>
</feature>
<evidence type="ECO:0000313" key="11">
    <source>
        <dbReference type="EMBL" id="MBM7713890.1"/>
    </source>
</evidence>
<dbReference type="Proteomes" id="UP000823485">
    <property type="component" value="Unassembled WGS sequence"/>
</dbReference>